<dbReference type="EMBL" id="CM055102">
    <property type="protein sequence ID" value="KAJ7538203.1"/>
    <property type="molecule type" value="Genomic_DNA"/>
</dbReference>
<organism evidence="1 2">
    <name type="scientific">Diphasiastrum complanatum</name>
    <name type="common">Issler's clubmoss</name>
    <name type="synonym">Lycopodium complanatum</name>
    <dbReference type="NCBI Taxonomy" id="34168"/>
    <lineage>
        <taxon>Eukaryota</taxon>
        <taxon>Viridiplantae</taxon>
        <taxon>Streptophyta</taxon>
        <taxon>Embryophyta</taxon>
        <taxon>Tracheophyta</taxon>
        <taxon>Lycopodiopsida</taxon>
        <taxon>Lycopodiales</taxon>
        <taxon>Lycopodiaceae</taxon>
        <taxon>Lycopodioideae</taxon>
        <taxon>Diphasiastrum</taxon>
    </lineage>
</organism>
<proteinExistence type="predicted"/>
<gene>
    <name evidence="1" type="ORF">O6H91_11G037900</name>
</gene>
<evidence type="ECO:0000313" key="2">
    <source>
        <dbReference type="Proteomes" id="UP001162992"/>
    </source>
</evidence>
<name>A0ACC2C877_DIPCM</name>
<dbReference type="Proteomes" id="UP001162992">
    <property type="component" value="Chromosome 11"/>
</dbReference>
<comment type="caution">
    <text evidence="1">The sequence shown here is derived from an EMBL/GenBank/DDBJ whole genome shotgun (WGS) entry which is preliminary data.</text>
</comment>
<evidence type="ECO:0000313" key="1">
    <source>
        <dbReference type="EMBL" id="KAJ7538203.1"/>
    </source>
</evidence>
<keyword evidence="2" id="KW-1185">Reference proteome</keyword>
<reference evidence="2" key="1">
    <citation type="journal article" date="2024" name="Proc. Natl. Acad. Sci. U.S.A.">
        <title>Extraordinary preservation of gene collinearity over three hundred million years revealed in homosporous lycophytes.</title>
        <authorList>
            <person name="Li C."/>
            <person name="Wickell D."/>
            <person name="Kuo L.Y."/>
            <person name="Chen X."/>
            <person name="Nie B."/>
            <person name="Liao X."/>
            <person name="Peng D."/>
            <person name="Ji J."/>
            <person name="Jenkins J."/>
            <person name="Williams M."/>
            <person name="Shu S."/>
            <person name="Plott C."/>
            <person name="Barry K."/>
            <person name="Rajasekar S."/>
            <person name="Grimwood J."/>
            <person name="Han X."/>
            <person name="Sun S."/>
            <person name="Hou Z."/>
            <person name="He W."/>
            <person name="Dai G."/>
            <person name="Sun C."/>
            <person name="Schmutz J."/>
            <person name="Leebens-Mack J.H."/>
            <person name="Li F.W."/>
            <person name="Wang L."/>
        </authorList>
    </citation>
    <scope>NUCLEOTIDE SEQUENCE [LARGE SCALE GENOMIC DNA]</scope>
    <source>
        <strain evidence="2">cv. PW_Plant_1</strain>
    </source>
</reference>
<protein>
    <submittedName>
        <fullName evidence="1">Uncharacterized protein</fullName>
    </submittedName>
</protein>
<accession>A0ACC2C877</accession>
<sequence length="329" mass="36768">MANLCLRKVVAICSSTLTAAQSLLILIQRSYLSVRKLCRWIFAHFMLSLRSLMHMLRSNFSLKIYPASIADAVPTSTETAVLHAEYCSSSLDSANTAESSFSPSFRLRVQKRLTELAAPIRTSIRMSSTRNTATQKGFKQLRDRSNMIRNSCAFELKKDDKISVDLDVSTKPSMHNILRSSSFSVNSRSQIIDEHRNRNTFTSMNVMQTKGKAIESNTCSRLAILNEHAVIGGSSLLLVLSTLSLGRFPAILFTSMSWIAILFIKAYHETGSWTSNGLSVLSLSSKSFSQEINKSSTSATYQMDFTSNKYKKKVIMEGILERNHGIFQT</sequence>